<dbReference type="Proteomes" id="UP000011668">
    <property type="component" value="Unassembled WGS sequence"/>
</dbReference>
<gene>
    <name evidence="1" type="ORF">AG1IA_01856</name>
</gene>
<evidence type="ECO:0000313" key="1">
    <source>
        <dbReference type="EMBL" id="ELU44116.1"/>
    </source>
</evidence>
<dbReference type="AlphaFoldDB" id="L8X1A5"/>
<evidence type="ECO:0000313" key="2">
    <source>
        <dbReference type="Proteomes" id="UP000011668"/>
    </source>
</evidence>
<accession>L8X1A5</accession>
<keyword evidence="2" id="KW-1185">Reference proteome</keyword>
<reference evidence="1 2" key="1">
    <citation type="journal article" date="2013" name="Nat. Commun.">
        <title>The evolution and pathogenic mechanisms of the rice sheath blight pathogen.</title>
        <authorList>
            <person name="Zheng A."/>
            <person name="Lin R."/>
            <person name="Xu L."/>
            <person name="Qin P."/>
            <person name="Tang C."/>
            <person name="Ai P."/>
            <person name="Zhang D."/>
            <person name="Liu Y."/>
            <person name="Sun Z."/>
            <person name="Feng H."/>
            <person name="Wang Y."/>
            <person name="Chen Y."/>
            <person name="Liang X."/>
            <person name="Fu R."/>
            <person name="Li Q."/>
            <person name="Zhang J."/>
            <person name="Yu X."/>
            <person name="Xie Z."/>
            <person name="Ding L."/>
            <person name="Guan P."/>
            <person name="Tang J."/>
            <person name="Liang Y."/>
            <person name="Wang S."/>
            <person name="Deng Q."/>
            <person name="Li S."/>
            <person name="Zhu J."/>
            <person name="Wang L."/>
            <person name="Liu H."/>
            <person name="Li P."/>
        </authorList>
    </citation>
    <scope>NUCLEOTIDE SEQUENCE [LARGE SCALE GENOMIC DNA]</scope>
    <source>
        <strain evidence="2">AG-1 IA</strain>
    </source>
</reference>
<name>L8X1A5_THACA</name>
<dbReference type="EMBL" id="AFRT01000409">
    <property type="protein sequence ID" value="ELU44116.1"/>
    <property type="molecule type" value="Genomic_DNA"/>
</dbReference>
<organism evidence="1 2">
    <name type="scientific">Thanatephorus cucumeris (strain AG1-IA)</name>
    <name type="common">Rice sheath blight fungus</name>
    <name type="synonym">Rhizoctonia solani</name>
    <dbReference type="NCBI Taxonomy" id="983506"/>
    <lineage>
        <taxon>Eukaryota</taxon>
        <taxon>Fungi</taxon>
        <taxon>Dikarya</taxon>
        <taxon>Basidiomycota</taxon>
        <taxon>Agaricomycotina</taxon>
        <taxon>Agaricomycetes</taxon>
        <taxon>Cantharellales</taxon>
        <taxon>Ceratobasidiaceae</taxon>
        <taxon>Rhizoctonia</taxon>
        <taxon>Rhizoctonia solani AG-1</taxon>
    </lineage>
</organism>
<protein>
    <submittedName>
        <fullName evidence="1">Uncharacterized protein</fullName>
    </submittedName>
</protein>
<comment type="caution">
    <text evidence="1">The sequence shown here is derived from an EMBL/GenBank/DDBJ whole genome shotgun (WGS) entry which is preliminary data.</text>
</comment>
<sequence length="122" mass="13395">MQPDSANCTKTTRVGRRTKYKLSFSINSSDFLGSWGLDGIYPLVVASQSNGGVYIHGRVDDDVARVKRPQILISTPPQALSFPKPYPIQYSGETLPRGSLHVSEFFVDNSTSSITHNMSTNS</sequence>
<proteinExistence type="predicted"/>
<dbReference type="HOGENOM" id="CLU_2028294_0_0_1"/>